<dbReference type="EMBL" id="CP146369">
    <property type="protein sequence ID" value="WWT55471.1"/>
    <property type="molecule type" value="Genomic_DNA"/>
</dbReference>
<protein>
    <submittedName>
        <fullName evidence="1">Uncharacterized protein</fullName>
    </submittedName>
</protein>
<dbReference type="Proteomes" id="UP001363460">
    <property type="component" value="Chromosome"/>
</dbReference>
<keyword evidence="2" id="KW-1185">Reference proteome</keyword>
<proteinExistence type="predicted"/>
<dbReference type="RefSeq" id="WP_312218230.1">
    <property type="nucleotide sequence ID" value="NZ_BAAAGH010000008.1"/>
</dbReference>
<organism evidence="1 2">
    <name type="scientific">Brevundimonas olei</name>
    <dbReference type="NCBI Taxonomy" id="657642"/>
    <lineage>
        <taxon>Bacteria</taxon>
        <taxon>Pseudomonadati</taxon>
        <taxon>Pseudomonadota</taxon>
        <taxon>Alphaproteobacteria</taxon>
        <taxon>Caulobacterales</taxon>
        <taxon>Caulobacteraceae</taxon>
        <taxon>Brevundimonas</taxon>
    </lineage>
</organism>
<name>A0ABZ2ID12_9CAUL</name>
<sequence length="58" mass="6720">MIDYNAPIYVEWDNALEGLRAAHEAYRRQLDEPSAKTQARATLAVARERYDRALEKIV</sequence>
<reference evidence="1 2" key="1">
    <citation type="submission" date="2024-02" db="EMBL/GenBank/DDBJ databases">
        <title>Distribution and functional of Brevundimonas-related endobacteria within Verticillium dahliae.</title>
        <authorList>
            <person name="Zeng H."/>
        </authorList>
    </citation>
    <scope>NUCLEOTIDE SEQUENCE [LARGE SCALE GENOMIC DNA]</scope>
    <source>
        <strain evidence="1 2">TRM 44200</strain>
    </source>
</reference>
<gene>
    <name evidence="1" type="ORF">V8J38_03265</name>
</gene>
<evidence type="ECO:0000313" key="2">
    <source>
        <dbReference type="Proteomes" id="UP001363460"/>
    </source>
</evidence>
<evidence type="ECO:0000313" key="1">
    <source>
        <dbReference type="EMBL" id="WWT55471.1"/>
    </source>
</evidence>
<accession>A0ABZ2ID12</accession>